<proteinExistence type="predicted"/>
<evidence type="ECO:0000313" key="1">
    <source>
        <dbReference type="EMBL" id="KKM05181.1"/>
    </source>
</evidence>
<accession>A0A0F9JHD2</accession>
<protein>
    <submittedName>
        <fullName evidence="1">Uncharacterized protein</fullName>
    </submittedName>
</protein>
<dbReference type="AlphaFoldDB" id="A0A0F9JHD2"/>
<sequence>MSIRKFTFYLRDHGVELIEILFNQREITFEEFYKWFDVYDVSEEQKKISVERILERLINDNLIIKLLKK</sequence>
<organism evidence="1">
    <name type="scientific">marine sediment metagenome</name>
    <dbReference type="NCBI Taxonomy" id="412755"/>
    <lineage>
        <taxon>unclassified sequences</taxon>
        <taxon>metagenomes</taxon>
        <taxon>ecological metagenomes</taxon>
    </lineage>
</organism>
<dbReference type="EMBL" id="LAZR01016279">
    <property type="protein sequence ID" value="KKM05181.1"/>
    <property type="molecule type" value="Genomic_DNA"/>
</dbReference>
<comment type="caution">
    <text evidence="1">The sequence shown here is derived from an EMBL/GenBank/DDBJ whole genome shotgun (WGS) entry which is preliminary data.</text>
</comment>
<name>A0A0F9JHD2_9ZZZZ</name>
<reference evidence="1" key="1">
    <citation type="journal article" date="2015" name="Nature">
        <title>Complex archaea that bridge the gap between prokaryotes and eukaryotes.</title>
        <authorList>
            <person name="Spang A."/>
            <person name="Saw J.H."/>
            <person name="Jorgensen S.L."/>
            <person name="Zaremba-Niedzwiedzka K."/>
            <person name="Martijn J."/>
            <person name="Lind A.E."/>
            <person name="van Eijk R."/>
            <person name="Schleper C."/>
            <person name="Guy L."/>
            <person name="Ettema T.J."/>
        </authorList>
    </citation>
    <scope>NUCLEOTIDE SEQUENCE</scope>
</reference>
<gene>
    <name evidence="1" type="ORF">LCGC14_1756690</name>
</gene>